<dbReference type="Proteomes" id="UP000008536">
    <property type="component" value="Chromosome E"/>
</dbReference>
<dbReference type="GO" id="GO:0043248">
    <property type="term" value="P:proteasome assembly"/>
    <property type="evidence" value="ECO:0007669"/>
    <property type="project" value="TreeGrafter"/>
</dbReference>
<reference evidence="2 3" key="1">
    <citation type="journal article" date="2009" name="Genome Res.">
        <title>Comparative genomics of protoploid Saccharomycetaceae.</title>
        <authorList>
            <consortium name="The Genolevures Consortium"/>
            <person name="Souciet J.-L."/>
            <person name="Dujon B."/>
            <person name="Gaillardin C."/>
            <person name="Johnston M."/>
            <person name="Baret P.V."/>
            <person name="Cliften P."/>
            <person name="Sherman D.J."/>
            <person name="Weissenbach J."/>
            <person name="Westhof E."/>
            <person name="Wincker P."/>
            <person name="Jubin C."/>
            <person name="Poulain J."/>
            <person name="Barbe V."/>
            <person name="Segurens B."/>
            <person name="Artiguenave F."/>
            <person name="Anthouard V."/>
            <person name="Vacherie B."/>
            <person name="Val M.-E."/>
            <person name="Fulton R.S."/>
            <person name="Minx P."/>
            <person name="Wilson R."/>
            <person name="Durrens P."/>
            <person name="Jean G."/>
            <person name="Marck C."/>
            <person name="Martin T."/>
            <person name="Nikolski M."/>
            <person name="Rolland T."/>
            <person name="Seret M.-L."/>
            <person name="Casaregola S."/>
            <person name="Despons L."/>
            <person name="Fairhead C."/>
            <person name="Fischer G."/>
            <person name="Lafontaine I."/>
            <person name="Leh V."/>
            <person name="Lemaire M."/>
            <person name="de Montigny J."/>
            <person name="Neuveglise C."/>
            <person name="Thierry A."/>
            <person name="Blanc-Lenfle I."/>
            <person name="Bleykasten C."/>
            <person name="Diffels J."/>
            <person name="Fritsch E."/>
            <person name="Frangeul L."/>
            <person name="Goeffon A."/>
            <person name="Jauniaux N."/>
            <person name="Kachouri-Lafond R."/>
            <person name="Payen C."/>
            <person name="Potier S."/>
            <person name="Pribylova L."/>
            <person name="Ozanne C."/>
            <person name="Richard G.-F."/>
            <person name="Sacerdot C."/>
            <person name="Straub M.-L."/>
            <person name="Talla E."/>
        </authorList>
    </citation>
    <scope>NUCLEOTIDE SEQUENCE [LARGE SCALE GENOMIC DNA]</scope>
    <source>
        <strain evidence="2 3">ATCC 2623 / CBS 732 / BCRC 21506 / NBRC 1130 / NCYC 568 / NRRL Y-229</strain>
    </source>
</reference>
<protein>
    <submittedName>
        <fullName evidence="2">ZYRO0E08294p</fullName>
    </submittedName>
</protein>
<dbReference type="STRING" id="559307.C5E4S0"/>
<dbReference type="GO" id="GO:0070628">
    <property type="term" value="F:proteasome binding"/>
    <property type="evidence" value="ECO:0007669"/>
    <property type="project" value="InterPro"/>
</dbReference>
<gene>
    <name evidence="2" type="ordered locus">ZYRO0E08294g</name>
</gene>
<evidence type="ECO:0000313" key="3">
    <source>
        <dbReference type="Proteomes" id="UP000008536"/>
    </source>
</evidence>
<dbReference type="AlphaFoldDB" id="C5E4S0"/>
<feature type="coiled-coil region" evidence="1">
    <location>
        <begin position="243"/>
        <end position="270"/>
    </location>
</feature>
<dbReference type="PANTHER" id="PTHR42342">
    <property type="entry name" value="STATIONARY PHASE PROTEIN 5"/>
    <property type="match status" value="1"/>
</dbReference>
<dbReference type="PANTHER" id="PTHR42342:SF1">
    <property type="entry name" value="STATIONARY PHASE PROTEIN 5"/>
    <property type="match status" value="1"/>
</dbReference>
<keyword evidence="1" id="KW-0175">Coiled coil</keyword>
<dbReference type="KEGG" id="zro:ZYRO0E08294g"/>
<evidence type="ECO:0000256" key="1">
    <source>
        <dbReference type="SAM" id="Coils"/>
    </source>
</evidence>
<dbReference type="HOGENOM" id="CLU_048937_0_0_1"/>
<proteinExistence type="predicted"/>
<dbReference type="EMBL" id="CU928181">
    <property type="protein sequence ID" value="CAR31031.1"/>
    <property type="molecule type" value="Genomic_DNA"/>
</dbReference>
<keyword evidence="3" id="KW-1185">Reference proteome</keyword>
<dbReference type="FunCoup" id="C5E4S0">
    <property type="interactions" value="77"/>
</dbReference>
<dbReference type="InterPro" id="IPR038816">
    <property type="entry name" value="Stationary_phase_5"/>
</dbReference>
<evidence type="ECO:0000313" key="2">
    <source>
        <dbReference type="EMBL" id="CAR31031.1"/>
    </source>
</evidence>
<organism evidence="2 3">
    <name type="scientific">Zygosaccharomyces rouxii (strain ATCC 2623 / CBS 732 / NBRC 1130 / NCYC 568 / NRRL Y-229)</name>
    <dbReference type="NCBI Taxonomy" id="559307"/>
    <lineage>
        <taxon>Eukaryota</taxon>
        <taxon>Fungi</taxon>
        <taxon>Dikarya</taxon>
        <taxon>Ascomycota</taxon>
        <taxon>Saccharomycotina</taxon>
        <taxon>Saccharomycetes</taxon>
        <taxon>Saccharomycetales</taxon>
        <taxon>Saccharomycetaceae</taxon>
        <taxon>Zygosaccharomyces</taxon>
    </lineage>
</organism>
<accession>C5E4S0</accession>
<dbReference type="InParanoid" id="C5E4S0"/>
<name>C5E4S0_ZYGRC</name>
<sequence>MALNSWRQWAKLTKKQLRQLGRVIDEELGGVIERNLPRPNGRLVKVPVPVPVRQAPPKFRASATTVSTRGYHQSAHQFVRSRLVRTDIRLVKSVPRVTMFSSAPRVPNGVPRGLFTNWNIIGRNAGQRMYSTASIKFTHEAVNNMAVSLRCFFNSLDGLIPPNNGSQLSGRFPGPVHGQAKLSSRDVSLIRDMELFEMIKYHKNEALLAEGEETVGAYVEFKAPQLDMNKAIPQKTFANSLALDVWRDEIWNYTNELKILERNVRRIYENYGSLPITTTKDSIRIHFPTLTMLETDKLITELEITMGNVYPDPQGPPSDILSNLDVSSDSDFSSVLSPSISNEAFSLV</sequence>